<name>A0A2P7UW60_9BACL</name>
<dbReference type="AlphaFoldDB" id="A0A2P7UW60"/>
<dbReference type="InterPro" id="IPR011024">
    <property type="entry name" value="G_crystallin-like"/>
</dbReference>
<accession>A0A2P7UW60</accession>
<keyword evidence="3" id="KW-1185">Reference proteome</keyword>
<evidence type="ECO:0000256" key="1">
    <source>
        <dbReference type="SAM" id="SignalP"/>
    </source>
</evidence>
<gene>
    <name evidence="2" type="ORF">C7R93_21545</name>
</gene>
<protein>
    <recommendedName>
        <fullName evidence="4">Beta/gamma crystallin 'Greek key' domain-containing protein</fullName>
    </recommendedName>
</protein>
<organism evidence="2 3">
    <name type="scientific">Brevibacillus fortis</name>
    <dbReference type="NCBI Taxonomy" id="2126352"/>
    <lineage>
        <taxon>Bacteria</taxon>
        <taxon>Bacillati</taxon>
        <taxon>Bacillota</taxon>
        <taxon>Bacilli</taxon>
        <taxon>Bacillales</taxon>
        <taxon>Paenibacillaceae</taxon>
        <taxon>Brevibacillus</taxon>
    </lineage>
</organism>
<dbReference type="Gene3D" id="2.60.20.10">
    <property type="entry name" value="Crystallins"/>
    <property type="match status" value="2"/>
</dbReference>
<feature type="chain" id="PRO_5015110465" description="Beta/gamma crystallin 'Greek key' domain-containing protein" evidence="1">
    <location>
        <begin position="28"/>
        <end position="224"/>
    </location>
</feature>
<sequence length="224" mass="24436">MKGVVRLISALTTFVLAFIALGSAVSADGQGPITGSGPTVAYLCEDANYQGHCLGLTPGVILRLDEKYFNDSASSIKFVNAGDHQIYAVTVYEHLAYNGRSTTYYFDDPDLSDEYIGNDETSSVTILGPLKPESMHGVYLYDNYGMSGDWIKLNSSASTIPLNDKISSIRIVGPYDITIFEHADFTGRSLSFSGNAYQQGTQIRDLVPHGFNDITSSILITKRY</sequence>
<proteinExistence type="predicted"/>
<dbReference type="EMBL" id="PXZM01000036">
    <property type="protein sequence ID" value="PSJ91220.1"/>
    <property type="molecule type" value="Genomic_DNA"/>
</dbReference>
<feature type="signal peptide" evidence="1">
    <location>
        <begin position="1"/>
        <end position="27"/>
    </location>
</feature>
<reference evidence="2 3" key="1">
    <citation type="submission" date="2018-03" db="EMBL/GenBank/DDBJ databases">
        <title>Brevisbacillus phylogenomics.</title>
        <authorList>
            <person name="Dunlap C."/>
        </authorList>
    </citation>
    <scope>NUCLEOTIDE SEQUENCE [LARGE SCALE GENOMIC DNA]</scope>
    <source>
        <strain evidence="2 3">NRRL NRS-1210</strain>
    </source>
</reference>
<dbReference type="OrthoDB" id="2466620at2"/>
<dbReference type="RefSeq" id="WP_106840739.1">
    <property type="nucleotide sequence ID" value="NZ_JBCNIW010000025.1"/>
</dbReference>
<evidence type="ECO:0008006" key="4">
    <source>
        <dbReference type="Google" id="ProtNLM"/>
    </source>
</evidence>
<keyword evidence="1" id="KW-0732">Signal</keyword>
<dbReference type="Proteomes" id="UP000240419">
    <property type="component" value="Unassembled WGS sequence"/>
</dbReference>
<evidence type="ECO:0000313" key="3">
    <source>
        <dbReference type="Proteomes" id="UP000240419"/>
    </source>
</evidence>
<evidence type="ECO:0000313" key="2">
    <source>
        <dbReference type="EMBL" id="PSJ91220.1"/>
    </source>
</evidence>
<dbReference type="SUPFAM" id="SSF49695">
    <property type="entry name" value="gamma-Crystallin-like"/>
    <property type="match status" value="2"/>
</dbReference>
<comment type="caution">
    <text evidence="2">The sequence shown here is derived from an EMBL/GenBank/DDBJ whole genome shotgun (WGS) entry which is preliminary data.</text>
</comment>